<keyword evidence="2" id="KW-0418">Kinase</keyword>
<dbReference type="InterPro" id="IPR050397">
    <property type="entry name" value="Env_Response_Regulators"/>
</dbReference>
<dbReference type="AlphaFoldDB" id="A0A1I1FC49"/>
<dbReference type="SUPFAM" id="SSF51206">
    <property type="entry name" value="cAMP-binding domain-like"/>
    <property type="match status" value="1"/>
</dbReference>
<dbReference type="InterPro" id="IPR018490">
    <property type="entry name" value="cNMP-bd_dom_sf"/>
</dbReference>
<keyword evidence="3" id="KW-1185">Reference proteome</keyword>
<sequence length="219" mass="23821">MACSLVHLNPLGMCSKKNLTMVSSSKSNMSLAEGQVLYEQSAISQGIYCVHSGHLLLEKSIAGTKYPIKFCKSGDLLGLAAMFGTPSHHHTVTAISPVEVCFIDTAAAWHLFENEPAFNKQVMNSLVADLNWLESKASLSTYLNAEQRIADVLTMVYQSFGVNDEGKLNVPVSILQLVQWCNVSAKTATQLTNGFANKGWVIIENGVITSVLDSRNLKI</sequence>
<dbReference type="GO" id="GO:0005829">
    <property type="term" value="C:cytosol"/>
    <property type="evidence" value="ECO:0007669"/>
    <property type="project" value="TreeGrafter"/>
</dbReference>
<reference evidence="2 3" key="1">
    <citation type="submission" date="2016-10" db="EMBL/GenBank/DDBJ databases">
        <authorList>
            <person name="de Groot N.N."/>
        </authorList>
    </citation>
    <scope>NUCLEOTIDE SEQUENCE [LARGE SCALE GENOMIC DNA]</scope>
    <source>
        <strain evidence="2 3">DSM 6793</strain>
    </source>
</reference>
<dbReference type="EMBL" id="FOLE01000002">
    <property type="protein sequence ID" value="SFB96516.1"/>
    <property type="molecule type" value="Genomic_DNA"/>
</dbReference>
<feature type="domain" description="Cyclic nucleotide-binding" evidence="1">
    <location>
        <begin position="30"/>
        <end position="114"/>
    </location>
</feature>
<dbReference type="GO" id="GO:0003700">
    <property type="term" value="F:DNA-binding transcription factor activity"/>
    <property type="evidence" value="ECO:0007669"/>
    <property type="project" value="TreeGrafter"/>
</dbReference>
<gene>
    <name evidence="2" type="ORF">SAMN05421780_102119</name>
</gene>
<dbReference type="Gene3D" id="2.60.120.10">
    <property type="entry name" value="Jelly Rolls"/>
    <property type="match status" value="1"/>
</dbReference>
<keyword evidence="2" id="KW-0808">Transferase</keyword>
<dbReference type="PANTHER" id="PTHR24567">
    <property type="entry name" value="CRP FAMILY TRANSCRIPTIONAL REGULATORY PROTEIN"/>
    <property type="match status" value="1"/>
</dbReference>
<dbReference type="InterPro" id="IPR000595">
    <property type="entry name" value="cNMP-bd_dom"/>
</dbReference>
<evidence type="ECO:0000259" key="1">
    <source>
        <dbReference type="Pfam" id="PF00027"/>
    </source>
</evidence>
<dbReference type="GO" id="GO:0016301">
    <property type="term" value="F:kinase activity"/>
    <property type="evidence" value="ECO:0007669"/>
    <property type="project" value="UniProtKB-KW"/>
</dbReference>
<dbReference type="InterPro" id="IPR014710">
    <property type="entry name" value="RmlC-like_jellyroll"/>
</dbReference>
<dbReference type="CDD" id="cd00038">
    <property type="entry name" value="CAP_ED"/>
    <property type="match status" value="1"/>
</dbReference>
<accession>A0A1I1FC49</accession>
<proteinExistence type="predicted"/>
<dbReference type="Proteomes" id="UP000199514">
    <property type="component" value="Unassembled WGS sequence"/>
</dbReference>
<organism evidence="2 3">
    <name type="scientific">Flexibacter flexilis DSM 6793</name>
    <dbReference type="NCBI Taxonomy" id="927664"/>
    <lineage>
        <taxon>Bacteria</taxon>
        <taxon>Pseudomonadati</taxon>
        <taxon>Bacteroidota</taxon>
        <taxon>Cytophagia</taxon>
        <taxon>Cytophagales</taxon>
        <taxon>Flexibacteraceae</taxon>
        <taxon>Flexibacter</taxon>
    </lineage>
</organism>
<dbReference type="STRING" id="927664.SAMN05421780_102119"/>
<dbReference type="Pfam" id="PF00027">
    <property type="entry name" value="cNMP_binding"/>
    <property type="match status" value="1"/>
</dbReference>
<name>A0A1I1FC49_9BACT</name>
<dbReference type="PANTHER" id="PTHR24567:SF58">
    <property type="entry name" value="CYCLIC AMP-BINDING REGULATORY PROTEIN"/>
    <property type="match status" value="1"/>
</dbReference>
<dbReference type="SUPFAM" id="SSF46785">
    <property type="entry name" value="Winged helix' DNA-binding domain"/>
    <property type="match status" value="1"/>
</dbReference>
<evidence type="ECO:0000313" key="3">
    <source>
        <dbReference type="Proteomes" id="UP000199514"/>
    </source>
</evidence>
<evidence type="ECO:0000313" key="2">
    <source>
        <dbReference type="EMBL" id="SFB96516.1"/>
    </source>
</evidence>
<protein>
    <submittedName>
        <fullName evidence="2">cAMP-binding domain of CRP or a regulatory subunit of cAMP-dependent protein kinases</fullName>
    </submittedName>
</protein>
<dbReference type="InterPro" id="IPR036390">
    <property type="entry name" value="WH_DNA-bd_sf"/>
</dbReference>